<dbReference type="Pfam" id="PF22679">
    <property type="entry name" value="T1R_D3-like"/>
    <property type="match status" value="1"/>
</dbReference>
<dbReference type="GO" id="GO:0009307">
    <property type="term" value="P:DNA restriction-modification system"/>
    <property type="evidence" value="ECO:0007669"/>
    <property type="project" value="UniProtKB-KW"/>
</dbReference>
<dbReference type="Gene3D" id="3.90.1570.50">
    <property type="match status" value="1"/>
</dbReference>
<dbReference type="InterPro" id="IPR040980">
    <property type="entry name" value="SWI2_SNF2"/>
</dbReference>
<evidence type="ECO:0000259" key="1">
    <source>
        <dbReference type="PROSITE" id="PS51192"/>
    </source>
</evidence>
<proteinExistence type="predicted"/>
<dbReference type="AlphaFoldDB" id="A0A4Q0YCZ5"/>
<comment type="caution">
    <text evidence="2">The sequence shown here is derived from an EMBL/GenBank/DDBJ whole genome shotgun (WGS) entry which is preliminary data.</text>
</comment>
<keyword evidence="2" id="KW-0347">Helicase</keyword>
<dbReference type="Proteomes" id="UP000290172">
    <property type="component" value="Unassembled WGS sequence"/>
</dbReference>
<protein>
    <submittedName>
        <fullName evidence="2">DEAD/DEAH box helicase</fullName>
    </submittedName>
</protein>
<dbReference type="PANTHER" id="PTHR42927:SF1">
    <property type="entry name" value="HELICASE SUPERFAMILY 1 AND 2 DOMAIN-CONTAINING PROTEIN"/>
    <property type="match status" value="1"/>
</dbReference>
<dbReference type="InterPro" id="IPR014001">
    <property type="entry name" value="Helicase_ATP-bd"/>
</dbReference>
<dbReference type="GO" id="GO:0009035">
    <property type="term" value="F:type I site-specific deoxyribonuclease activity"/>
    <property type="evidence" value="ECO:0007669"/>
    <property type="project" value="UniProtKB-EC"/>
</dbReference>
<organism evidence="2 3">
    <name type="scientific">Halarcobacter ebronensis</name>
    <dbReference type="NCBI Taxonomy" id="1462615"/>
    <lineage>
        <taxon>Bacteria</taxon>
        <taxon>Pseudomonadati</taxon>
        <taxon>Campylobacterota</taxon>
        <taxon>Epsilonproteobacteria</taxon>
        <taxon>Campylobacterales</taxon>
        <taxon>Arcobacteraceae</taxon>
        <taxon>Halarcobacter</taxon>
    </lineage>
</organism>
<dbReference type="EMBL" id="PDKJ01000006">
    <property type="protein sequence ID" value="RXJ68282.1"/>
    <property type="molecule type" value="Genomic_DNA"/>
</dbReference>
<dbReference type="InterPro" id="IPR027417">
    <property type="entry name" value="P-loop_NTPase"/>
</dbReference>
<dbReference type="GO" id="GO:0003677">
    <property type="term" value="F:DNA binding"/>
    <property type="evidence" value="ECO:0007669"/>
    <property type="project" value="UniProtKB-KW"/>
</dbReference>
<keyword evidence="2" id="KW-0547">Nucleotide-binding</keyword>
<dbReference type="SUPFAM" id="SSF52540">
    <property type="entry name" value="P-loop containing nucleoside triphosphate hydrolases"/>
    <property type="match status" value="1"/>
</dbReference>
<sequence>MANLEIVDTSERGFQKLILKELTQSQDYELSFSSDFDKSLCINQEHLFRFLKQTQEDIYEMILLKGKQAFLNRVDKKIQKEGIVNTLKKGVKYFDKTVKLFYSKPVSKLNEKDNKNYDENIFSVCEELIYTTEHKNRIDLVIFLNGFPIITFELKNAFTKQAVKDAIRQYQNDRDPKDKIFNFKRCFLHLAMDTDSVYMCTKLSGRKTFFLPFNKGLNDGKPFEPFGAGNPESEDGIKTSYIYNEILQKNSLSNIVDKFVKLIDEEDEDTKKVTQKLIFPRYHQLTAVRNLLKDVKDNGIGKRYLIQHSAGSGKSNSISWLAHQLVALHNSEDENIFNSIIIVTDRTVLDKQLRNNVISFAENPKVVGAIMENGGDSKTNQLQTALANKKKIIISTIQTFPYVLKQMDSITDGKFAIIIDEAHSSQSGETSKSLNAVLSDVNLEEIKDEFGEIDNEKLISALIQNRKMLSNASYFAFTATPKNKTLEIFGEKKEDGGFYAFHTYSMKQAIQEEFILDVLGNYTTYQSFYKLVKAVQNNPTFNTKEAQKKLRSYVEAHEYSIKQKARIMIDHFLSEVRTLINGKAKAMVVTKSIESAIKYKQAFDEYLIELKMPCKAIVAFSGKKTYKGIDYTENSMNSFEDGNNNIPKQFKKNEFRFLIVANKYQTGFDEPLLHTMYVDKKLDGVQAIQTLSRLNRAKKPYKKDTFVLDFFNKTEDIKEAFKDYYSTTVLSEETDVNKLNDLQDDLENTHVYEEEDLDELFSVYYGKEQDRGALEKIINKSVAYFDDELSLKEKVEFKSNAKSFLRTYSYLSKIIDFENQTWEKMWLYLKLLVTKLKIDDDKEEDENILEAIDMDSYKLIDEGKKKIALDDDIGIIDPVPVSIGGGLNEEEFDTLENILKAFNDRFGNIPWDNPDKVQDVLVKDIPNVLRKNTAVIETIANSSRDNAKDASDKKVKEIMQTFIHAHTEIFKIYMNNEGSFQNRYNEYIFDILLEEAKRYANNKKYNYNQLVAQPKPEYN</sequence>
<dbReference type="PROSITE" id="PS51192">
    <property type="entry name" value="HELICASE_ATP_BIND_1"/>
    <property type="match status" value="1"/>
</dbReference>
<reference evidence="2 3" key="1">
    <citation type="submission" date="2017-10" db="EMBL/GenBank/DDBJ databases">
        <title>Genomics of the genus Arcobacter.</title>
        <authorList>
            <person name="Perez-Cataluna A."/>
            <person name="Figueras M.J."/>
        </authorList>
    </citation>
    <scope>NUCLEOTIDE SEQUENCE [LARGE SCALE GENOMIC DNA]</scope>
    <source>
        <strain evidence="2 3">CECT 8993</strain>
    </source>
</reference>
<dbReference type="RefSeq" id="WP_128981076.1">
    <property type="nucleotide sequence ID" value="NZ_PDKJ01000006.1"/>
</dbReference>
<dbReference type="GO" id="GO:0004386">
    <property type="term" value="F:helicase activity"/>
    <property type="evidence" value="ECO:0007669"/>
    <property type="project" value="UniProtKB-KW"/>
</dbReference>
<dbReference type="PANTHER" id="PTHR42927">
    <property type="entry name" value="HELICASE SUPERFAMILY 1 AND 2 DOMAIN-CONTAINING PROTEIN"/>
    <property type="match status" value="1"/>
</dbReference>
<dbReference type="InterPro" id="IPR055180">
    <property type="entry name" value="HsdR_RecA-like_helicase_dom_2"/>
</dbReference>
<dbReference type="SMART" id="SM00487">
    <property type="entry name" value="DEXDc"/>
    <property type="match status" value="1"/>
</dbReference>
<dbReference type="GO" id="GO:0005524">
    <property type="term" value="F:ATP binding"/>
    <property type="evidence" value="ECO:0007669"/>
    <property type="project" value="UniProtKB-KW"/>
</dbReference>
<dbReference type="InterPro" id="IPR007409">
    <property type="entry name" value="Restrct_endonuc_type1_HsdR_N"/>
</dbReference>
<dbReference type="Pfam" id="PF18766">
    <property type="entry name" value="SWI2_SNF2"/>
    <property type="match status" value="1"/>
</dbReference>
<evidence type="ECO:0000313" key="2">
    <source>
        <dbReference type="EMBL" id="RXJ68282.1"/>
    </source>
</evidence>
<evidence type="ECO:0000313" key="3">
    <source>
        <dbReference type="Proteomes" id="UP000290172"/>
    </source>
</evidence>
<keyword evidence="2" id="KW-0378">Hydrolase</keyword>
<accession>A0A4Q0YCZ5</accession>
<dbReference type="Pfam" id="PF04313">
    <property type="entry name" value="HSDR_N"/>
    <property type="match status" value="1"/>
</dbReference>
<keyword evidence="2" id="KW-0067">ATP-binding</keyword>
<name>A0A4Q0YCZ5_9BACT</name>
<dbReference type="Gene3D" id="3.40.50.300">
    <property type="entry name" value="P-loop containing nucleotide triphosphate hydrolases"/>
    <property type="match status" value="2"/>
</dbReference>
<feature type="domain" description="Helicase ATP-binding" evidence="1">
    <location>
        <begin position="295"/>
        <end position="499"/>
    </location>
</feature>
<gene>
    <name evidence="2" type="ORF">CRV08_08500</name>
</gene>